<dbReference type="SUPFAM" id="SSF51735">
    <property type="entry name" value="NAD(P)-binding Rossmann-fold domains"/>
    <property type="match status" value="1"/>
</dbReference>
<feature type="region of interest" description="Disordered" evidence="3">
    <location>
        <begin position="129"/>
        <end position="152"/>
    </location>
</feature>
<evidence type="ECO:0000313" key="4">
    <source>
        <dbReference type="EMBL" id="MBP2707896.1"/>
    </source>
</evidence>
<dbReference type="PANTHER" id="PTHR43669:SF3">
    <property type="entry name" value="ALCOHOL DEHYDROGENASE, PUTATIVE (AFU_ORTHOLOGUE AFUA_3G03445)-RELATED"/>
    <property type="match status" value="1"/>
</dbReference>
<evidence type="ECO:0000256" key="1">
    <source>
        <dbReference type="ARBA" id="ARBA00006484"/>
    </source>
</evidence>
<name>A0A940WLW8_9ACTN</name>
<dbReference type="AlphaFoldDB" id="A0A940WLW8"/>
<evidence type="ECO:0000256" key="2">
    <source>
        <dbReference type="ARBA" id="ARBA00023002"/>
    </source>
</evidence>
<keyword evidence="5" id="KW-1185">Reference proteome</keyword>
<dbReference type="CDD" id="cd05233">
    <property type="entry name" value="SDR_c"/>
    <property type="match status" value="1"/>
</dbReference>
<keyword evidence="2" id="KW-0560">Oxidoreductase</keyword>
<reference evidence="4" key="1">
    <citation type="submission" date="2021-02" db="EMBL/GenBank/DDBJ databases">
        <title>Draft genome sequence of Microbispora sp. RL4-1S isolated from rice leaves in Thailand.</title>
        <authorList>
            <person name="Muangham S."/>
            <person name="Duangmal K."/>
        </authorList>
    </citation>
    <scope>NUCLEOTIDE SEQUENCE</scope>
    <source>
        <strain evidence="4">RL4-1S</strain>
    </source>
</reference>
<dbReference type="Pfam" id="PF00106">
    <property type="entry name" value="adh_short"/>
    <property type="match status" value="1"/>
</dbReference>
<proteinExistence type="inferred from homology"/>
<dbReference type="PANTHER" id="PTHR43669">
    <property type="entry name" value="5-KETO-D-GLUCONATE 5-REDUCTASE"/>
    <property type="match status" value="1"/>
</dbReference>
<evidence type="ECO:0000256" key="3">
    <source>
        <dbReference type="SAM" id="MobiDB-lite"/>
    </source>
</evidence>
<dbReference type="Gene3D" id="3.40.50.720">
    <property type="entry name" value="NAD(P)-binding Rossmann-like Domain"/>
    <property type="match status" value="1"/>
</dbReference>
<sequence>MLLANKNAIIYGASGAIGSAVAHTFAAEGARVFLAGRTRATLEVVAEKIRASGGVADVDPVDVMDEGAVEALSRGLAAELGPLGVRVVCVNAARMPETPGLTEVYGPHADAYGITREAFEARMRTAPCASGCRRSPRSPTWPHSWRRTGPPR</sequence>
<dbReference type="EMBL" id="JAFCNB010000024">
    <property type="protein sequence ID" value="MBP2707896.1"/>
    <property type="molecule type" value="Genomic_DNA"/>
</dbReference>
<dbReference type="InterPro" id="IPR036291">
    <property type="entry name" value="NAD(P)-bd_dom_sf"/>
</dbReference>
<protein>
    <submittedName>
        <fullName evidence="4">SDR family NAD(P)-dependent oxidoreductase</fullName>
    </submittedName>
</protein>
<organism evidence="4 5">
    <name type="scientific">Microbispora oryzae</name>
    <dbReference type="NCBI Taxonomy" id="2806554"/>
    <lineage>
        <taxon>Bacteria</taxon>
        <taxon>Bacillati</taxon>
        <taxon>Actinomycetota</taxon>
        <taxon>Actinomycetes</taxon>
        <taxon>Streptosporangiales</taxon>
        <taxon>Streptosporangiaceae</taxon>
        <taxon>Microbispora</taxon>
    </lineage>
</organism>
<evidence type="ECO:0000313" key="5">
    <source>
        <dbReference type="Proteomes" id="UP000674234"/>
    </source>
</evidence>
<dbReference type="Proteomes" id="UP000674234">
    <property type="component" value="Unassembled WGS sequence"/>
</dbReference>
<comment type="caution">
    <text evidence="4">The sequence shown here is derived from an EMBL/GenBank/DDBJ whole genome shotgun (WGS) entry which is preliminary data.</text>
</comment>
<dbReference type="GO" id="GO:0016491">
    <property type="term" value="F:oxidoreductase activity"/>
    <property type="evidence" value="ECO:0007669"/>
    <property type="project" value="UniProtKB-KW"/>
</dbReference>
<gene>
    <name evidence="4" type="ORF">JOL79_29360</name>
</gene>
<accession>A0A940WLW8</accession>
<dbReference type="InterPro" id="IPR002347">
    <property type="entry name" value="SDR_fam"/>
</dbReference>
<dbReference type="RefSeq" id="WP_210159157.1">
    <property type="nucleotide sequence ID" value="NZ_JAFCNB010000024.1"/>
</dbReference>
<comment type="similarity">
    <text evidence="1">Belongs to the short-chain dehydrogenases/reductases (SDR) family.</text>
</comment>